<reference evidence="7" key="1">
    <citation type="submission" date="2020-10" db="EMBL/GenBank/DDBJ databases">
        <authorList>
            <person name="Gilroy R."/>
        </authorList>
    </citation>
    <scope>NUCLEOTIDE SEQUENCE</scope>
    <source>
        <strain evidence="7">ChiHjej12B11-29160</strain>
    </source>
</reference>
<keyword evidence="3" id="KW-0677">Repeat</keyword>
<evidence type="ECO:0000256" key="4">
    <source>
        <dbReference type="ARBA" id="ARBA00023315"/>
    </source>
</evidence>
<dbReference type="GO" id="GO:0008870">
    <property type="term" value="F:galactoside O-acetyltransferase activity"/>
    <property type="evidence" value="ECO:0007669"/>
    <property type="project" value="TreeGrafter"/>
</dbReference>
<name>A0A9D1L654_9ACTN</name>
<organism evidence="7 8">
    <name type="scientific">Candidatus Coprovicinus avistercoris</name>
    <dbReference type="NCBI Taxonomy" id="2840754"/>
    <lineage>
        <taxon>Bacteria</taxon>
        <taxon>Bacillati</taxon>
        <taxon>Actinomycetota</taxon>
        <taxon>Coriobacteriia</taxon>
        <taxon>Coriobacteriales</taxon>
        <taxon>Coriobacteriaceae</taxon>
        <taxon>Coriobacteriaceae incertae sedis</taxon>
        <taxon>Candidatus Coprovicinus</taxon>
    </lineage>
</organism>
<feature type="domain" description="Maltose/galactoside acetyltransferase" evidence="6">
    <location>
        <begin position="4"/>
        <end position="59"/>
    </location>
</feature>
<dbReference type="Proteomes" id="UP000824078">
    <property type="component" value="Unassembled WGS sequence"/>
</dbReference>
<dbReference type="InterPro" id="IPR001451">
    <property type="entry name" value="Hexapep"/>
</dbReference>
<evidence type="ECO:0000256" key="1">
    <source>
        <dbReference type="ARBA" id="ARBA00007274"/>
    </source>
</evidence>
<comment type="caution">
    <text evidence="7">The sequence shown here is derived from an EMBL/GenBank/DDBJ whole genome shotgun (WGS) entry which is preliminary data.</text>
</comment>
<comment type="similarity">
    <text evidence="1 5">Belongs to the transferase hexapeptide repeat family.</text>
</comment>
<dbReference type="PROSITE" id="PS00101">
    <property type="entry name" value="HEXAPEP_TRANSFERASES"/>
    <property type="match status" value="1"/>
</dbReference>
<dbReference type="InterPro" id="IPR039369">
    <property type="entry name" value="LacA-like"/>
</dbReference>
<dbReference type="AlphaFoldDB" id="A0A9D1L654"/>
<dbReference type="CDD" id="cd03357">
    <property type="entry name" value="LbH_MAT_GAT"/>
    <property type="match status" value="1"/>
</dbReference>
<dbReference type="PANTHER" id="PTHR43017:SF1">
    <property type="entry name" value="ACETYLTRANSFERASE YJL218W-RELATED"/>
    <property type="match status" value="1"/>
</dbReference>
<gene>
    <name evidence="7" type="ORF">IAD17_07305</name>
</gene>
<evidence type="ECO:0000256" key="2">
    <source>
        <dbReference type="ARBA" id="ARBA00022679"/>
    </source>
</evidence>
<reference evidence="7" key="2">
    <citation type="journal article" date="2021" name="PeerJ">
        <title>Extensive microbial diversity within the chicken gut microbiome revealed by metagenomics and culture.</title>
        <authorList>
            <person name="Gilroy R."/>
            <person name="Ravi A."/>
            <person name="Getino M."/>
            <person name="Pursley I."/>
            <person name="Horton D.L."/>
            <person name="Alikhan N.F."/>
            <person name="Baker D."/>
            <person name="Gharbi K."/>
            <person name="Hall N."/>
            <person name="Watson M."/>
            <person name="Adriaenssens E.M."/>
            <person name="Foster-Nyarko E."/>
            <person name="Jarju S."/>
            <person name="Secka A."/>
            <person name="Antonio M."/>
            <person name="Oren A."/>
            <person name="Chaudhuri R.R."/>
            <person name="La Ragione R."/>
            <person name="Hildebrand F."/>
            <person name="Pallen M.J."/>
        </authorList>
    </citation>
    <scope>NUCLEOTIDE SEQUENCE</scope>
    <source>
        <strain evidence="7">ChiHjej12B11-29160</strain>
    </source>
</reference>
<dbReference type="SUPFAM" id="SSF51161">
    <property type="entry name" value="Trimeric LpxA-like enzymes"/>
    <property type="match status" value="1"/>
</dbReference>
<evidence type="ECO:0000256" key="3">
    <source>
        <dbReference type="ARBA" id="ARBA00022737"/>
    </source>
</evidence>
<dbReference type="Gene3D" id="2.160.10.10">
    <property type="entry name" value="Hexapeptide repeat proteins"/>
    <property type="match status" value="1"/>
</dbReference>
<keyword evidence="2 5" id="KW-0808">Transferase</keyword>
<evidence type="ECO:0000256" key="5">
    <source>
        <dbReference type="RuleBase" id="RU367021"/>
    </source>
</evidence>
<dbReference type="Pfam" id="PF00132">
    <property type="entry name" value="Hexapep"/>
    <property type="match status" value="1"/>
</dbReference>
<dbReference type="EC" id="2.3.1.-" evidence="5"/>
<proteinExistence type="inferred from homology"/>
<dbReference type="PANTHER" id="PTHR43017">
    <property type="entry name" value="GALACTOSIDE O-ACETYLTRANSFERASE"/>
    <property type="match status" value="1"/>
</dbReference>
<sequence length="193" mass="21306">MNERQRRDAGLWYDANYDESLVKERLDAEELTFELNRTAPQDVERRNALLKQLLGSLGEHIEILTPFFVDYGYNVSVGDWSFINHGAYLMDGAPITIGSHVFIGPNFGAYTAQHPLLAQDRNRGLEIAHPIEIGDDVWIGADVKVLAGVSIGRGSVIGAGSLITRSIPEGVIAFGNPCRVIRELNEDDKIGDE</sequence>
<keyword evidence="4 5" id="KW-0012">Acyltransferase</keyword>
<accession>A0A9D1L654</accession>
<dbReference type="EMBL" id="DVMQ01000018">
    <property type="protein sequence ID" value="HIU24713.1"/>
    <property type="molecule type" value="Genomic_DNA"/>
</dbReference>
<dbReference type="FunFam" id="2.160.10.10:FF:000025">
    <property type="entry name" value="Hexapeptide-repeat containing-acetyltransferase"/>
    <property type="match status" value="1"/>
</dbReference>
<dbReference type="InterPro" id="IPR024688">
    <property type="entry name" value="Mac_dom"/>
</dbReference>
<dbReference type="Pfam" id="PF12464">
    <property type="entry name" value="Mac"/>
    <property type="match status" value="1"/>
</dbReference>
<evidence type="ECO:0000313" key="8">
    <source>
        <dbReference type="Proteomes" id="UP000824078"/>
    </source>
</evidence>
<dbReference type="SMART" id="SM01266">
    <property type="entry name" value="Mac"/>
    <property type="match status" value="1"/>
</dbReference>
<dbReference type="InterPro" id="IPR018357">
    <property type="entry name" value="Hexapep_transf_CS"/>
</dbReference>
<dbReference type="InterPro" id="IPR011004">
    <property type="entry name" value="Trimer_LpxA-like_sf"/>
</dbReference>
<protein>
    <recommendedName>
        <fullName evidence="5">Acetyltransferase</fullName>
        <ecNumber evidence="5">2.3.1.-</ecNumber>
    </recommendedName>
</protein>
<evidence type="ECO:0000259" key="6">
    <source>
        <dbReference type="SMART" id="SM01266"/>
    </source>
</evidence>
<evidence type="ECO:0000313" key="7">
    <source>
        <dbReference type="EMBL" id="HIU24713.1"/>
    </source>
</evidence>